<dbReference type="GO" id="GO:1990904">
    <property type="term" value="C:ribonucleoprotein complex"/>
    <property type="evidence" value="ECO:0007669"/>
    <property type="project" value="UniProtKB-KW"/>
</dbReference>
<feature type="region of interest" description="Disordered" evidence="6">
    <location>
        <begin position="315"/>
        <end position="334"/>
    </location>
</feature>
<dbReference type="GO" id="GO:0006412">
    <property type="term" value="P:translation"/>
    <property type="evidence" value="ECO:0007669"/>
    <property type="project" value="InterPro"/>
</dbReference>
<accession>A0A250WRF8</accession>
<evidence type="ECO:0000256" key="1">
    <source>
        <dbReference type="ARBA" id="ARBA00008561"/>
    </source>
</evidence>
<evidence type="ECO:0000256" key="3">
    <source>
        <dbReference type="ARBA" id="ARBA00022980"/>
    </source>
</evidence>
<comment type="subunit">
    <text evidence="2">Part of the 30S ribosomal subunit.</text>
</comment>
<dbReference type="PANTHER" id="PTHR35108:SF1">
    <property type="entry name" value="OS04G0461100 PROTEIN"/>
    <property type="match status" value="1"/>
</dbReference>
<dbReference type="PANTHER" id="PTHR35108">
    <property type="entry name" value="30S RIBOSOMAL PROTEIN 3, CHLOROPLASTIC"/>
    <property type="match status" value="1"/>
</dbReference>
<dbReference type="AlphaFoldDB" id="A0A250WRF8"/>
<comment type="caution">
    <text evidence="7">The sequence shown here is derived from an EMBL/GenBank/DDBJ whole genome shotgun (WGS) entry which is preliminary data.</text>
</comment>
<dbReference type="Proteomes" id="UP000232323">
    <property type="component" value="Unassembled WGS sequence"/>
</dbReference>
<evidence type="ECO:0000256" key="6">
    <source>
        <dbReference type="SAM" id="MobiDB-lite"/>
    </source>
</evidence>
<evidence type="ECO:0000256" key="2">
    <source>
        <dbReference type="ARBA" id="ARBA00011458"/>
    </source>
</evidence>
<keyword evidence="8" id="KW-1185">Reference proteome</keyword>
<dbReference type="InterPro" id="IPR038447">
    <property type="entry name" value="PSRP-3/Ycf65_sf"/>
</dbReference>
<evidence type="ECO:0000313" key="7">
    <source>
        <dbReference type="EMBL" id="GAX73130.1"/>
    </source>
</evidence>
<sequence length="334" mass="37519">MSSALMRRQGLSLGSCRISSRSGCLSRPAKPFVPVKNLSLRAAAPEVEGGDEDVFETEDIVQGELLDSVVQENQEEKIVLDDDARLAIQEAQEYSHMYNEEIIAEADLEGDDFSSKEALTAKAAAALETLLESGSESDVLLAIAGNDVAEAEGVEDKQGPQGFRKYDEEEASGMSEQQRQQVQPFKLTKTELDNLVPEDWDTINVDWFSNRKEDNIPLPEYKLAFIWTERNIAVAVDQVYSRGQISPLTEYFFWPRKDAWEELRVALEARPWISERDKVVLLNRTTEVINFWQQDEVKPTLDQVKVAFPDCSFMGSSSTPAPPPMPNESMEMAM</sequence>
<name>A0A250WRF8_9CHLO</name>
<evidence type="ECO:0000256" key="4">
    <source>
        <dbReference type="ARBA" id="ARBA00023274"/>
    </source>
</evidence>
<comment type="similarity">
    <text evidence="1">Belongs to the chloroplast-specific ribosomal protein cS23 family.</text>
</comment>
<evidence type="ECO:0000313" key="8">
    <source>
        <dbReference type="Proteomes" id="UP000232323"/>
    </source>
</evidence>
<dbReference type="Gene3D" id="3.30.390.140">
    <property type="match status" value="1"/>
</dbReference>
<gene>
    <name evidence="7" type="ORF">CEUSTIGMA_g583.t1</name>
</gene>
<dbReference type="Pfam" id="PF04839">
    <property type="entry name" value="PSRP-3_Ycf65"/>
    <property type="match status" value="1"/>
</dbReference>
<dbReference type="EMBL" id="BEGY01000002">
    <property type="protein sequence ID" value="GAX73130.1"/>
    <property type="molecule type" value="Genomic_DNA"/>
</dbReference>
<dbReference type="OrthoDB" id="1918956at2759"/>
<keyword evidence="3" id="KW-0689">Ribosomal protein</keyword>
<dbReference type="GO" id="GO:0003735">
    <property type="term" value="F:structural constituent of ribosome"/>
    <property type="evidence" value="ECO:0007669"/>
    <property type="project" value="InterPro"/>
</dbReference>
<proteinExistence type="inferred from homology"/>
<keyword evidence="4" id="KW-0687">Ribonucleoprotein</keyword>
<reference evidence="7 8" key="1">
    <citation type="submission" date="2017-08" db="EMBL/GenBank/DDBJ databases">
        <title>Acidophilic green algal genome provides insights into adaptation to an acidic environment.</title>
        <authorList>
            <person name="Hirooka S."/>
            <person name="Hirose Y."/>
            <person name="Kanesaki Y."/>
            <person name="Higuchi S."/>
            <person name="Fujiwara T."/>
            <person name="Onuma R."/>
            <person name="Era A."/>
            <person name="Ohbayashi R."/>
            <person name="Uzuka A."/>
            <person name="Nozaki H."/>
            <person name="Yoshikawa H."/>
            <person name="Miyagishima S.Y."/>
        </authorList>
    </citation>
    <scope>NUCLEOTIDE SEQUENCE [LARGE SCALE GENOMIC DNA]</scope>
    <source>
        <strain evidence="7 8">NIES-2499</strain>
    </source>
</reference>
<protein>
    <recommendedName>
        <fullName evidence="5">30S ribosomal protein 3, chloroplastic</fullName>
    </recommendedName>
</protein>
<dbReference type="InterPro" id="IPR006924">
    <property type="entry name" value="Ribosomal_cS23-like"/>
</dbReference>
<dbReference type="STRING" id="1157962.A0A250WRF8"/>
<evidence type="ECO:0000256" key="5">
    <source>
        <dbReference type="ARBA" id="ARBA00035379"/>
    </source>
</evidence>
<organism evidence="7 8">
    <name type="scientific">Chlamydomonas eustigma</name>
    <dbReference type="NCBI Taxonomy" id="1157962"/>
    <lineage>
        <taxon>Eukaryota</taxon>
        <taxon>Viridiplantae</taxon>
        <taxon>Chlorophyta</taxon>
        <taxon>core chlorophytes</taxon>
        <taxon>Chlorophyceae</taxon>
        <taxon>CS clade</taxon>
        <taxon>Chlamydomonadales</taxon>
        <taxon>Chlamydomonadaceae</taxon>
        <taxon>Chlamydomonas</taxon>
    </lineage>
</organism>
<dbReference type="GO" id="GO:0005840">
    <property type="term" value="C:ribosome"/>
    <property type="evidence" value="ECO:0007669"/>
    <property type="project" value="UniProtKB-KW"/>
</dbReference>